<dbReference type="InterPro" id="IPR050739">
    <property type="entry name" value="MFP"/>
</dbReference>
<dbReference type="InterPro" id="IPR006144">
    <property type="entry name" value="Secretion_HlyD_CS"/>
</dbReference>
<keyword evidence="5 7" id="KW-1133">Transmembrane helix</keyword>
<evidence type="ECO:0000256" key="6">
    <source>
        <dbReference type="ARBA" id="ARBA00023136"/>
    </source>
</evidence>
<evidence type="ECO:0000256" key="3">
    <source>
        <dbReference type="ARBA" id="ARBA00022448"/>
    </source>
</evidence>
<dbReference type="Gene3D" id="2.40.50.100">
    <property type="match status" value="1"/>
</dbReference>
<organism evidence="10 11">
    <name type="scientific">Szabonella alba</name>
    <dbReference type="NCBI Taxonomy" id="2804194"/>
    <lineage>
        <taxon>Bacteria</taxon>
        <taxon>Pseudomonadati</taxon>
        <taxon>Pseudomonadota</taxon>
        <taxon>Alphaproteobacteria</taxon>
        <taxon>Rhodobacterales</taxon>
        <taxon>Paracoccaceae</taxon>
        <taxon>Szabonella</taxon>
    </lineage>
</organism>
<comment type="caution">
    <text evidence="10">The sequence shown here is derived from an EMBL/GenBank/DDBJ whole genome shotgun (WGS) entry which is preliminary data.</text>
</comment>
<evidence type="ECO:0000256" key="7">
    <source>
        <dbReference type="SAM" id="Phobius"/>
    </source>
</evidence>
<comment type="similarity">
    <text evidence="2">Belongs to the membrane fusion protein (MFP) (TC 8.A.1) family.</text>
</comment>
<evidence type="ECO:0000259" key="9">
    <source>
        <dbReference type="Pfam" id="PF26002"/>
    </source>
</evidence>
<keyword evidence="4 7" id="KW-0812">Transmembrane</keyword>
<feature type="transmembrane region" description="Helical" evidence="7">
    <location>
        <begin position="18"/>
        <end position="36"/>
    </location>
</feature>
<feature type="domain" description="AprE-like beta-barrel" evidence="9">
    <location>
        <begin position="276"/>
        <end position="368"/>
    </location>
</feature>
<reference evidence="10" key="1">
    <citation type="submission" date="2021-01" db="EMBL/GenBank/DDBJ databases">
        <title>Tabrizicola alba sp. nov. a motile alkaliphilic bacterium isolated from a soda lake.</title>
        <authorList>
            <person name="Szuroczki S."/>
            <person name="Abbaszade G."/>
            <person name="Schumann P."/>
            <person name="Toth E."/>
        </authorList>
    </citation>
    <scope>NUCLEOTIDE SEQUENCE</scope>
    <source>
        <strain evidence="10">DMG-N-6</strain>
    </source>
</reference>
<dbReference type="GO" id="GO:0009306">
    <property type="term" value="P:protein secretion"/>
    <property type="evidence" value="ECO:0007669"/>
    <property type="project" value="InterPro"/>
</dbReference>
<dbReference type="Pfam" id="PF26002">
    <property type="entry name" value="Beta-barrel_AprE"/>
    <property type="match status" value="1"/>
</dbReference>
<dbReference type="PROSITE" id="PS00543">
    <property type="entry name" value="HLYD_FAMILY"/>
    <property type="match status" value="1"/>
</dbReference>
<evidence type="ECO:0000259" key="8">
    <source>
        <dbReference type="Pfam" id="PF25994"/>
    </source>
</evidence>
<dbReference type="Proteomes" id="UP000648908">
    <property type="component" value="Unassembled WGS sequence"/>
</dbReference>
<protein>
    <submittedName>
        <fullName evidence="10">HlyD family efflux transporter periplasmic adaptor subunit</fullName>
    </submittedName>
</protein>
<dbReference type="PANTHER" id="PTHR30386">
    <property type="entry name" value="MEMBRANE FUSION SUBUNIT OF EMRAB-TOLC MULTIDRUG EFFLUX PUMP"/>
    <property type="match status" value="1"/>
</dbReference>
<keyword evidence="6 7" id="KW-0472">Membrane</keyword>
<dbReference type="Pfam" id="PF25994">
    <property type="entry name" value="HH_AprE"/>
    <property type="match status" value="1"/>
</dbReference>
<comment type="subcellular location">
    <subcellularLocation>
        <location evidence="1">Membrane</location>
        <topology evidence="1">Single-pass membrane protein</topology>
    </subcellularLocation>
</comment>
<dbReference type="AlphaFoldDB" id="A0A8K0VCI1"/>
<dbReference type="EMBL" id="JAESVN010000020">
    <property type="protein sequence ID" value="MBL4919373.1"/>
    <property type="molecule type" value="Genomic_DNA"/>
</dbReference>
<feature type="domain" description="AprE-like long alpha-helical hairpin" evidence="8">
    <location>
        <begin position="92"/>
        <end position="159"/>
    </location>
</feature>
<keyword evidence="3" id="KW-0813">Transport</keyword>
<sequence>MTLAPAAPRPTARSERRLVWLVFAMLALFLGWAWYFTLAEVSSGQGTVVPGSREQVIQSLEGGILATLEVAEGDLVEAGQVLATLDPTRSVSNVEEAGARYYAAIAAAARLRAQLGDAERIDFPPALADPRFDELRANETALFQSRRKGLTDTLSGLTEGLDLLRQELEITQRLQTSGAASRVELIRLQREATQTALEIARLRTDTQVEAAEELQRVNAEAEVQASVMRGRSDQVERLTFRAPMRGIIKDIAVTTIGGVIAPGGQMMTIVPMDDKLLIEARISPRDIAFIHPGQGALVKISAYDYAIFGGLEGEVTTISPNTVRDEIKPDQVYYRVYIRTRENSLVNSAGTRFPIVPGMIATVDIQTGQKTVWQYLVKPFNRAQEALRER</sequence>
<evidence type="ECO:0000256" key="5">
    <source>
        <dbReference type="ARBA" id="ARBA00022989"/>
    </source>
</evidence>
<proteinExistence type="inferred from homology"/>
<name>A0A8K0VCI1_9RHOB</name>
<dbReference type="GO" id="GO:0016020">
    <property type="term" value="C:membrane"/>
    <property type="evidence" value="ECO:0007669"/>
    <property type="project" value="UniProtKB-SubCell"/>
</dbReference>
<keyword evidence="11" id="KW-1185">Reference proteome</keyword>
<evidence type="ECO:0000256" key="1">
    <source>
        <dbReference type="ARBA" id="ARBA00004167"/>
    </source>
</evidence>
<evidence type="ECO:0000256" key="4">
    <source>
        <dbReference type="ARBA" id="ARBA00022692"/>
    </source>
</evidence>
<dbReference type="RefSeq" id="WP_202690353.1">
    <property type="nucleotide sequence ID" value="NZ_JAESVN010000020.1"/>
</dbReference>
<dbReference type="PRINTS" id="PR01490">
    <property type="entry name" value="RTXTOXIND"/>
</dbReference>
<evidence type="ECO:0000313" key="11">
    <source>
        <dbReference type="Proteomes" id="UP000648908"/>
    </source>
</evidence>
<dbReference type="InterPro" id="IPR058781">
    <property type="entry name" value="HH_AprE-like"/>
</dbReference>
<dbReference type="InterPro" id="IPR058982">
    <property type="entry name" value="Beta-barrel_AprE"/>
</dbReference>
<dbReference type="Gene3D" id="2.40.30.170">
    <property type="match status" value="1"/>
</dbReference>
<gene>
    <name evidence="10" type="ORF">JL811_19340</name>
</gene>
<dbReference type="PANTHER" id="PTHR30386:SF26">
    <property type="entry name" value="TRANSPORT PROTEIN COMB"/>
    <property type="match status" value="1"/>
</dbReference>
<evidence type="ECO:0000313" key="10">
    <source>
        <dbReference type="EMBL" id="MBL4919373.1"/>
    </source>
</evidence>
<accession>A0A8K0VCI1</accession>
<evidence type="ECO:0000256" key="2">
    <source>
        <dbReference type="ARBA" id="ARBA00009477"/>
    </source>
</evidence>